<keyword evidence="7" id="KW-0732">Signal</keyword>
<evidence type="ECO:0000256" key="2">
    <source>
        <dbReference type="ARBA" id="ARBA00022692"/>
    </source>
</evidence>
<dbReference type="Pfam" id="PF02683">
    <property type="entry name" value="DsbD_TM"/>
    <property type="match status" value="1"/>
</dbReference>
<dbReference type="Pfam" id="PF11412">
    <property type="entry name" value="DsbD_N"/>
    <property type="match status" value="1"/>
</dbReference>
<proteinExistence type="predicted"/>
<feature type="domain" description="Thiol:disulfide interchange protein DsbD N-terminal" evidence="9">
    <location>
        <begin position="60"/>
        <end position="157"/>
    </location>
</feature>
<protein>
    <submittedName>
        <fullName evidence="10">Thiol:disulfide interchange protein</fullName>
    </submittedName>
</protein>
<dbReference type="GO" id="GO:0017004">
    <property type="term" value="P:cytochrome complex assembly"/>
    <property type="evidence" value="ECO:0007669"/>
    <property type="project" value="UniProtKB-KW"/>
</dbReference>
<evidence type="ECO:0000259" key="9">
    <source>
        <dbReference type="Pfam" id="PF11412"/>
    </source>
</evidence>
<accession>A0A432Y9S0</accession>
<gene>
    <name evidence="10" type="ORF">CWE25_04510</name>
</gene>
<evidence type="ECO:0000313" key="10">
    <source>
        <dbReference type="EMBL" id="RUO57735.1"/>
    </source>
</evidence>
<comment type="caution">
    <text evidence="10">The sequence shown here is derived from an EMBL/GenBank/DDBJ whole genome shotgun (WGS) entry which is preliminary data.</text>
</comment>
<evidence type="ECO:0000256" key="4">
    <source>
        <dbReference type="ARBA" id="ARBA00022989"/>
    </source>
</evidence>
<dbReference type="InterPro" id="IPR036249">
    <property type="entry name" value="Thioredoxin-like_sf"/>
</dbReference>
<evidence type="ECO:0000256" key="1">
    <source>
        <dbReference type="ARBA" id="ARBA00004141"/>
    </source>
</evidence>
<feature type="chain" id="PRO_5019580143" evidence="7">
    <location>
        <begin position="28"/>
        <end position="658"/>
    </location>
</feature>
<keyword evidence="11" id="KW-1185">Reference proteome</keyword>
<dbReference type="SUPFAM" id="SSF52833">
    <property type="entry name" value="Thioredoxin-like"/>
    <property type="match status" value="1"/>
</dbReference>
<evidence type="ECO:0000256" key="7">
    <source>
        <dbReference type="SAM" id="SignalP"/>
    </source>
</evidence>
<dbReference type="Gene3D" id="3.40.30.10">
    <property type="entry name" value="Glutaredoxin"/>
    <property type="match status" value="1"/>
</dbReference>
<dbReference type="InterPro" id="IPR028250">
    <property type="entry name" value="DsbDN"/>
</dbReference>
<name>A0A432Y9S0_9GAMM</name>
<keyword evidence="3" id="KW-0201">Cytochrome c-type biogenesis</keyword>
<feature type="transmembrane region" description="Helical" evidence="6">
    <location>
        <begin position="389"/>
        <end position="412"/>
    </location>
</feature>
<dbReference type="GO" id="GO:0015035">
    <property type="term" value="F:protein-disulfide reductase activity"/>
    <property type="evidence" value="ECO:0007669"/>
    <property type="project" value="TreeGrafter"/>
</dbReference>
<dbReference type="Pfam" id="PF13899">
    <property type="entry name" value="Thioredoxin_7"/>
    <property type="match status" value="1"/>
</dbReference>
<feature type="transmembrane region" description="Helical" evidence="6">
    <location>
        <begin position="433"/>
        <end position="458"/>
    </location>
</feature>
<dbReference type="AlphaFoldDB" id="A0A432Y9S0"/>
<sequence>MKTNTTFGYLRWFSVWVSLLLSTLSWAQTAPTTGWLTSAEHDAVEVKLALTGEFNPTTRTLPALLSVQLKDDWKTYWRAPGEGGIPPRIDLASSKGIEQISWHWPTPSEYYVQSIRTAGYKHQVTFPLEIVVSEAAEMAQLDAIFTLSSCTNICVLTDFPLQLDIDLSQLTPDSEQSYAFARAMSQVPQPLNNAEITRASYSANNQQVSFELSRASGWSSPQVFIHSDAKQLDEVVFKLTQQDLSADKERLSVSFEASHWLELPELVNQKATITVRDGEFAAAYTAPLKADEVSVPNNADHTMTVWSALLAALLGGLILNIMPCVLPVLGIKVQSLIAHHGTSQRYVRIQFLATAMGVITTFLAMGALLGLLKLSGVNISWGMQFQNPWFIATLAVITFVFAINLFGLYSISLPQWLSQWAMKPQSGSLLGHFSQGVFATVLATPCTAPFLGTAVAFALGAPMYLLLLIFLALGVGMALPWLAIAAFPQTRRLLPKPGPWLKWVKPVFGALLLATSIWLLTLLAPHWQPSSSESTSAQTTTERSWQALSFKTIHQSVTQGKVVFVDVTADWCITCKANKLGVLKQEPVYSALAADDVVRMRGDWTVRNDYITDFLRAYDEYGVPYNRVYGPGAPEGIELPVILTSDAVMRAIEDARHE</sequence>
<dbReference type="CDD" id="cd02953">
    <property type="entry name" value="DsbDgamma"/>
    <property type="match status" value="1"/>
</dbReference>
<dbReference type="GO" id="GO:0045454">
    <property type="term" value="P:cell redox homeostasis"/>
    <property type="evidence" value="ECO:0007669"/>
    <property type="project" value="TreeGrafter"/>
</dbReference>
<evidence type="ECO:0000256" key="6">
    <source>
        <dbReference type="SAM" id="Phobius"/>
    </source>
</evidence>
<comment type="subcellular location">
    <subcellularLocation>
        <location evidence="1">Membrane</location>
        <topology evidence="1">Multi-pass membrane protein</topology>
    </subcellularLocation>
</comment>
<feature type="transmembrane region" description="Helical" evidence="6">
    <location>
        <begin position="349"/>
        <end position="369"/>
    </location>
</feature>
<dbReference type="Proteomes" id="UP000287330">
    <property type="component" value="Unassembled WGS sequence"/>
</dbReference>
<keyword evidence="2 6" id="KW-0812">Transmembrane</keyword>
<dbReference type="EMBL" id="PIPV01000002">
    <property type="protein sequence ID" value="RUO57735.1"/>
    <property type="molecule type" value="Genomic_DNA"/>
</dbReference>
<feature type="transmembrane region" description="Helical" evidence="6">
    <location>
        <begin position="464"/>
        <end position="487"/>
    </location>
</feature>
<evidence type="ECO:0000256" key="3">
    <source>
        <dbReference type="ARBA" id="ARBA00022748"/>
    </source>
</evidence>
<evidence type="ECO:0000259" key="8">
    <source>
        <dbReference type="Pfam" id="PF02683"/>
    </source>
</evidence>
<evidence type="ECO:0000256" key="5">
    <source>
        <dbReference type="ARBA" id="ARBA00023136"/>
    </source>
</evidence>
<dbReference type="GO" id="GO:0016020">
    <property type="term" value="C:membrane"/>
    <property type="evidence" value="ECO:0007669"/>
    <property type="project" value="UniProtKB-SubCell"/>
</dbReference>
<dbReference type="RefSeq" id="WP_110572969.1">
    <property type="nucleotide sequence ID" value="NZ_PIPV01000002.1"/>
</dbReference>
<dbReference type="OrthoDB" id="9811036at2"/>
<keyword evidence="5 6" id="KW-0472">Membrane</keyword>
<dbReference type="InterPro" id="IPR035671">
    <property type="entry name" value="DsbD_gamma"/>
</dbReference>
<dbReference type="InterPro" id="IPR003834">
    <property type="entry name" value="Cyt_c_assmbl_TM_dom"/>
</dbReference>
<evidence type="ECO:0000313" key="11">
    <source>
        <dbReference type="Proteomes" id="UP000287330"/>
    </source>
</evidence>
<feature type="domain" description="Cytochrome C biogenesis protein transmembrane" evidence="8">
    <location>
        <begin position="306"/>
        <end position="521"/>
    </location>
</feature>
<dbReference type="PANTHER" id="PTHR32234">
    <property type="entry name" value="THIOL:DISULFIDE INTERCHANGE PROTEIN DSBD"/>
    <property type="match status" value="1"/>
</dbReference>
<feature type="transmembrane region" description="Helical" evidence="6">
    <location>
        <begin position="507"/>
        <end position="527"/>
    </location>
</feature>
<reference evidence="11" key="1">
    <citation type="journal article" date="2018" name="Front. Microbiol.">
        <title>Genome-Based Analysis Reveals the Taxonomy and Diversity of the Family Idiomarinaceae.</title>
        <authorList>
            <person name="Liu Y."/>
            <person name="Lai Q."/>
            <person name="Shao Z."/>
        </authorList>
    </citation>
    <scope>NUCLEOTIDE SEQUENCE [LARGE SCALE GENOMIC DNA]</scope>
    <source>
        <strain evidence="11">F23</strain>
    </source>
</reference>
<feature type="transmembrane region" description="Helical" evidence="6">
    <location>
        <begin position="305"/>
        <end position="329"/>
    </location>
</feature>
<keyword evidence="4 6" id="KW-1133">Transmembrane helix</keyword>
<feature type="signal peptide" evidence="7">
    <location>
        <begin position="1"/>
        <end position="27"/>
    </location>
</feature>
<organism evidence="10 11">
    <name type="scientific">Idiomarina fontislapidosi</name>
    <dbReference type="NCBI Taxonomy" id="263723"/>
    <lineage>
        <taxon>Bacteria</taxon>
        <taxon>Pseudomonadati</taxon>
        <taxon>Pseudomonadota</taxon>
        <taxon>Gammaproteobacteria</taxon>
        <taxon>Alteromonadales</taxon>
        <taxon>Idiomarinaceae</taxon>
        <taxon>Idiomarina</taxon>
    </lineage>
</organism>
<dbReference type="PANTHER" id="PTHR32234:SF3">
    <property type="entry name" value="SUPPRESSION OF COPPER SENSITIVITY PROTEIN"/>
    <property type="match status" value="1"/>
</dbReference>